<dbReference type="EMBL" id="NFZX01000013">
    <property type="protein sequence ID" value="RFA35450.1"/>
    <property type="molecule type" value="Genomic_DNA"/>
</dbReference>
<dbReference type="AlphaFoldDB" id="A0A3E0WR60"/>
<sequence>MGAAYSKLSQTFQIIHTFTSTHLIYAPRITFDTSPYFFRHAYAIKVTFSKGGAEKMAGVIRTDKWLLHDDNQPLQIAKRLKKYFPNAEAEDVLHHLTMFGMSRSAVTKKQIQKMQGANTWKIVAKDYQQLQYDWEGANIPIFILPSDTANHKLRKEFNGKAGLSFNDKIFLFLSEWNTKMEIRALLTHEYNHVCRLTKYNKPESKYTLLDTIILEGMAEYAVYKRLGAEHTASYIGKYSDDVLHRFWNKYIAPKKELEPESKTYYHLLYGSHLYPKMLGYCVGECLVRTYANKHELSLKELFTIESEQIAETDILD</sequence>
<comment type="caution">
    <text evidence="2">The sequence shown here is derived from an EMBL/GenBank/DDBJ whole genome shotgun (WGS) entry which is preliminary data.</text>
</comment>
<evidence type="ECO:0000313" key="2">
    <source>
        <dbReference type="EMBL" id="RFA35450.1"/>
    </source>
</evidence>
<organism evidence="2 3">
    <name type="scientific">Virgibacillus dokdonensis</name>
    <dbReference type="NCBI Taxonomy" id="302167"/>
    <lineage>
        <taxon>Bacteria</taxon>
        <taxon>Bacillati</taxon>
        <taxon>Bacillota</taxon>
        <taxon>Bacilli</taxon>
        <taxon>Bacillales</taxon>
        <taxon>Bacillaceae</taxon>
        <taxon>Virgibacillus</taxon>
    </lineage>
</organism>
<evidence type="ECO:0000259" key="1">
    <source>
        <dbReference type="Pfam" id="PF10026"/>
    </source>
</evidence>
<proteinExistence type="predicted"/>
<dbReference type="Proteomes" id="UP000256488">
    <property type="component" value="Unassembled WGS sequence"/>
</dbReference>
<dbReference type="Pfam" id="PF10026">
    <property type="entry name" value="DUF2268"/>
    <property type="match status" value="1"/>
</dbReference>
<feature type="domain" description="DUF2268" evidence="1">
    <location>
        <begin position="120"/>
        <end position="310"/>
    </location>
</feature>
<dbReference type="InterPro" id="IPR018728">
    <property type="entry name" value="DUF2268"/>
</dbReference>
<name>A0A3E0WR60_9BACI</name>
<reference evidence="2 3" key="1">
    <citation type="submission" date="2017-05" db="EMBL/GenBank/DDBJ databases">
        <title>Virgibacillus sp. AK90 isolated from a saltern of Kakinada, India.</title>
        <authorList>
            <person name="Gupta V."/>
            <person name="Sidhu C."/>
            <person name="Korpole S."/>
            <person name="Pinnaka A.K."/>
        </authorList>
    </citation>
    <scope>NUCLEOTIDE SEQUENCE [LARGE SCALE GENOMIC DNA]</scope>
    <source>
        <strain evidence="2 3">AK90</strain>
    </source>
</reference>
<protein>
    <recommendedName>
        <fullName evidence="1">DUF2268 domain-containing protein</fullName>
    </recommendedName>
</protein>
<accession>A0A3E0WR60</accession>
<evidence type="ECO:0000313" key="3">
    <source>
        <dbReference type="Proteomes" id="UP000256488"/>
    </source>
</evidence>
<gene>
    <name evidence="2" type="ORF">CAI16_08095</name>
</gene>